<evidence type="ECO:0000313" key="1">
    <source>
        <dbReference type="EMBL" id="BBP89550.1"/>
    </source>
</evidence>
<evidence type="ECO:0000313" key="2">
    <source>
        <dbReference type="Proteomes" id="UP000464658"/>
    </source>
</evidence>
<name>A0A5S9M7L0_BACIA</name>
<accession>A0A5S9M7L0</accession>
<reference evidence="1 2" key="1">
    <citation type="submission" date="2019-12" db="EMBL/GenBank/DDBJ databases">
        <title>Full genome sequence of a Bacillus safensis strain isolated from commercially available natto in Indonesia.</title>
        <authorList>
            <person name="Yoshida M."/>
            <person name="Uomi M."/>
            <person name="Waturangi D."/>
            <person name="Ekaputri J.J."/>
            <person name="Setiamarga D.H.E."/>
        </authorList>
    </citation>
    <scope>NUCLEOTIDE SEQUENCE [LARGE SCALE GENOMIC DNA]</scope>
    <source>
        <strain evidence="1 2">IDN1</strain>
    </source>
</reference>
<dbReference type="EMBL" id="AP021906">
    <property type="protein sequence ID" value="BBP89550.1"/>
    <property type="molecule type" value="Genomic_DNA"/>
</dbReference>
<proteinExistence type="predicted"/>
<sequence length="58" mass="7316">MVFKRYNIDTFNQYEFLKDIYNLNEFFYDFIFEIYSNPDLHMDTKINKSIKRKKKNHP</sequence>
<protein>
    <submittedName>
        <fullName evidence="1">Uncharacterized protein</fullName>
    </submittedName>
</protein>
<dbReference type="AlphaFoldDB" id="A0A5S9M7L0"/>
<gene>
    <name evidence="1" type="ORF">BsIDN1_31680</name>
</gene>
<dbReference type="Proteomes" id="UP000464658">
    <property type="component" value="Chromosome"/>
</dbReference>
<organism evidence="1 2">
    <name type="scientific">Bacillus safensis</name>
    <dbReference type="NCBI Taxonomy" id="561879"/>
    <lineage>
        <taxon>Bacteria</taxon>
        <taxon>Bacillati</taxon>
        <taxon>Bacillota</taxon>
        <taxon>Bacilli</taxon>
        <taxon>Bacillales</taxon>
        <taxon>Bacillaceae</taxon>
        <taxon>Bacillus</taxon>
    </lineage>
</organism>